<proteinExistence type="predicted"/>
<feature type="compositionally biased region" description="Low complexity" evidence="1">
    <location>
        <begin position="37"/>
        <end position="58"/>
    </location>
</feature>
<evidence type="ECO:0000256" key="1">
    <source>
        <dbReference type="SAM" id="MobiDB-lite"/>
    </source>
</evidence>
<dbReference type="RefSeq" id="WP_344587196.1">
    <property type="nucleotide sequence ID" value="NZ_BAAARW010000003.1"/>
</dbReference>
<name>A0ABN3IHU1_9ACTN</name>
<sequence>MAHRKTAGLLLIGMLAATSCGGSKDGEVYTQPSLRRPAPTTTPPGTAQSDPGAAPGLPGARAALKGFLQGQAAGDSSVCRYVVKDSDFVNSPALKGDCRKGVKNTPHFLRPKERQALGQVMVTGGKITDGEAVLPFSGLRWTDGHLTESSLQSKFVLRRDAEGMWQIIR</sequence>
<keyword evidence="3" id="KW-1185">Reference proteome</keyword>
<reference evidence="2 3" key="1">
    <citation type="journal article" date="2019" name="Int. J. Syst. Evol. Microbiol.">
        <title>The Global Catalogue of Microorganisms (GCM) 10K type strain sequencing project: providing services to taxonomists for standard genome sequencing and annotation.</title>
        <authorList>
            <consortium name="The Broad Institute Genomics Platform"/>
            <consortium name="The Broad Institute Genome Sequencing Center for Infectious Disease"/>
            <person name="Wu L."/>
            <person name="Ma J."/>
        </authorList>
    </citation>
    <scope>NUCLEOTIDE SEQUENCE [LARGE SCALE GENOMIC DNA]</scope>
    <source>
        <strain evidence="2 3">JCM 3325</strain>
    </source>
</reference>
<dbReference type="EMBL" id="BAAARW010000003">
    <property type="protein sequence ID" value="GAA2403934.1"/>
    <property type="molecule type" value="Genomic_DNA"/>
</dbReference>
<dbReference type="Proteomes" id="UP001501231">
    <property type="component" value="Unassembled WGS sequence"/>
</dbReference>
<evidence type="ECO:0000313" key="2">
    <source>
        <dbReference type="EMBL" id="GAA2403934.1"/>
    </source>
</evidence>
<feature type="region of interest" description="Disordered" evidence="1">
    <location>
        <begin position="22"/>
        <end position="58"/>
    </location>
</feature>
<evidence type="ECO:0008006" key="4">
    <source>
        <dbReference type="Google" id="ProtNLM"/>
    </source>
</evidence>
<comment type="caution">
    <text evidence="2">The sequence shown here is derived from an EMBL/GenBank/DDBJ whole genome shotgun (WGS) entry which is preliminary data.</text>
</comment>
<organism evidence="2 3">
    <name type="scientific">Actinomadura vinacea</name>
    <dbReference type="NCBI Taxonomy" id="115336"/>
    <lineage>
        <taxon>Bacteria</taxon>
        <taxon>Bacillati</taxon>
        <taxon>Actinomycetota</taxon>
        <taxon>Actinomycetes</taxon>
        <taxon>Streptosporangiales</taxon>
        <taxon>Thermomonosporaceae</taxon>
        <taxon>Actinomadura</taxon>
    </lineage>
</organism>
<evidence type="ECO:0000313" key="3">
    <source>
        <dbReference type="Proteomes" id="UP001501231"/>
    </source>
</evidence>
<protein>
    <recommendedName>
        <fullName evidence="4">Lipoprotein</fullName>
    </recommendedName>
</protein>
<accession>A0ABN3IHU1</accession>
<dbReference type="PROSITE" id="PS51257">
    <property type="entry name" value="PROKAR_LIPOPROTEIN"/>
    <property type="match status" value="1"/>
</dbReference>
<gene>
    <name evidence="2" type="ORF">GCM10010191_09480</name>
</gene>